<dbReference type="EMBL" id="QSUP01000021">
    <property type="protein sequence ID" value="RGN49041.1"/>
    <property type="molecule type" value="Genomic_DNA"/>
</dbReference>
<reference evidence="1 2" key="1">
    <citation type="submission" date="2018-08" db="EMBL/GenBank/DDBJ databases">
        <title>A genome reference for cultivated species of the human gut microbiota.</title>
        <authorList>
            <person name="Zou Y."/>
            <person name="Xue W."/>
            <person name="Luo G."/>
        </authorList>
    </citation>
    <scope>NUCLEOTIDE SEQUENCE [LARGE SCALE GENOMIC DNA]</scope>
    <source>
        <strain evidence="1 2">OM05-11AA</strain>
    </source>
</reference>
<evidence type="ECO:0000313" key="1">
    <source>
        <dbReference type="EMBL" id="RGN49041.1"/>
    </source>
</evidence>
<evidence type="ECO:0000313" key="2">
    <source>
        <dbReference type="Proteomes" id="UP000261088"/>
    </source>
</evidence>
<sequence>MKEDYIQTSPYAKTIDQWMVEMKIPSELRTKISTSDVILLPVGYHNRPLAFANGAYEFMEYCIGQNKLNIEICCTDDDFTQIEMCSFQLRLGRYLLPSAVIGVIFWNLISNYIYDQVEHYLPQTNKEDIVDSKDFQSAPEVSFSIILPDANGHNKEIKYDGPLEGIEKVGDIIKSMNDEATQRDTTFIE</sequence>
<dbReference type="Proteomes" id="UP000261088">
    <property type="component" value="Unassembled WGS sequence"/>
</dbReference>
<gene>
    <name evidence="1" type="ORF">DXB61_14250</name>
</gene>
<proteinExistence type="predicted"/>
<organism evidence="1 2">
    <name type="scientific">Parabacteroides merdae</name>
    <dbReference type="NCBI Taxonomy" id="46503"/>
    <lineage>
        <taxon>Bacteria</taxon>
        <taxon>Pseudomonadati</taxon>
        <taxon>Bacteroidota</taxon>
        <taxon>Bacteroidia</taxon>
        <taxon>Bacteroidales</taxon>
        <taxon>Tannerellaceae</taxon>
        <taxon>Parabacteroides</taxon>
    </lineage>
</organism>
<protein>
    <submittedName>
        <fullName evidence="1">Uncharacterized protein</fullName>
    </submittedName>
</protein>
<name>A0AB37LSI1_9BACT</name>
<dbReference type="RefSeq" id="WP_122122478.1">
    <property type="nucleotide sequence ID" value="NZ_QSUP01000021.1"/>
</dbReference>
<comment type="caution">
    <text evidence="1">The sequence shown here is derived from an EMBL/GenBank/DDBJ whole genome shotgun (WGS) entry which is preliminary data.</text>
</comment>
<dbReference type="AlphaFoldDB" id="A0AB37LSI1"/>
<accession>A0AB37LSI1</accession>